<evidence type="ECO:0000256" key="9">
    <source>
        <dbReference type="HAMAP-Rule" id="MF_00530"/>
    </source>
</evidence>
<evidence type="ECO:0000256" key="1">
    <source>
        <dbReference type="ARBA" id="ARBA00004202"/>
    </source>
</evidence>
<dbReference type="InterPro" id="IPR020547">
    <property type="entry name" value="ATP_synth_F1_esu_C"/>
</dbReference>
<evidence type="ECO:0000256" key="5">
    <source>
        <dbReference type="ARBA" id="ARBA00023065"/>
    </source>
</evidence>
<dbReference type="Proteomes" id="UP001623591">
    <property type="component" value="Unassembled WGS sequence"/>
</dbReference>
<keyword evidence="5 9" id="KW-0406">Ion transport</keyword>
<keyword evidence="7 9" id="KW-0139">CF(1)</keyword>
<feature type="domain" description="ATP synthase F1 complex delta/epsilon subunit N-terminal" evidence="13">
    <location>
        <begin position="5"/>
        <end position="83"/>
    </location>
</feature>
<dbReference type="CDD" id="cd12152">
    <property type="entry name" value="F1-ATPase_delta"/>
    <property type="match status" value="1"/>
</dbReference>
<dbReference type="Pfam" id="PF00401">
    <property type="entry name" value="ATP-synt_DE"/>
    <property type="match status" value="1"/>
</dbReference>
<dbReference type="RefSeq" id="WP_406770327.1">
    <property type="nucleotide sequence ID" value="NZ_JBJHZZ010000010.1"/>
</dbReference>
<dbReference type="HAMAP" id="MF_00530">
    <property type="entry name" value="ATP_synth_epsil_bac"/>
    <property type="match status" value="1"/>
</dbReference>
<dbReference type="InterPro" id="IPR001469">
    <property type="entry name" value="ATP_synth_F1_dsu/esu"/>
</dbReference>
<keyword evidence="4 9" id="KW-1003">Cell membrane</keyword>
<keyword evidence="9" id="KW-0375">Hydrogen ion transport</keyword>
<sequence length="132" mass="15173">MADTIKLNIITPERKAYEGEVIDLTTENDIGRLEILPNHVPMVTSIVPTVTTFTTVDGKKLKLFTSTGVLKIEKNELNLLSEDVEWPQEIDVKRAEEAKKKAEQLLREKENIDYRRAELKLKRALARLRTKD</sequence>
<dbReference type="Gene3D" id="2.60.15.10">
    <property type="entry name" value="F0F1 ATP synthase delta/epsilon subunit, N-terminal"/>
    <property type="match status" value="1"/>
</dbReference>
<comment type="subcellular location">
    <subcellularLocation>
        <location evidence="1 9">Cell membrane</location>
        <topology evidence="1 9">Peripheral membrane protein</topology>
    </subcellularLocation>
</comment>
<accession>A0ABW8T874</accession>
<dbReference type="EMBL" id="JBJHZZ010000010">
    <property type="protein sequence ID" value="MFL0247897.1"/>
    <property type="molecule type" value="Genomic_DNA"/>
</dbReference>
<comment type="similarity">
    <text evidence="2 9 10">Belongs to the ATPase epsilon chain family.</text>
</comment>
<keyword evidence="6 9" id="KW-0472">Membrane</keyword>
<evidence type="ECO:0000259" key="13">
    <source>
        <dbReference type="Pfam" id="PF02823"/>
    </source>
</evidence>
<comment type="function">
    <text evidence="9">Produces ATP from ADP in the presence of a proton gradient across the membrane.</text>
</comment>
<reference evidence="14 15" key="1">
    <citation type="submission" date="2024-11" db="EMBL/GenBank/DDBJ databases">
        <authorList>
            <person name="Heng Y.C."/>
            <person name="Lim A.C.H."/>
            <person name="Lee J.K.Y."/>
            <person name="Kittelmann S."/>
        </authorList>
    </citation>
    <scope>NUCLEOTIDE SEQUENCE [LARGE SCALE GENOMIC DNA]</scope>
    <source>
        <strain evidence="14 15">WILCCON 0185</strain>
    </source>
</reference>
<comment type="caution">
    <text evidence="14">The sequence shown here is derived from an EMBL/GenBank/DDBJ whole genome shotgun (WGS) entry which is preliminary data.</text>
</comment>
<dbReference type="PANTHER" id="PTHR13822">
    <property type="entry name" value="ATP SYNTHASE DELTA/EPSILON CHAIN"/>
    <property type="match status" value="1"/>
</dbReference>
<evidence type="ECO:0000256" key="11">
    <source>
        <dbReference type="SAM" id="Coils"/>
    </source>
</evidence>
<evidence type="ECO:0000256" key="6">
    <source>
        <dbReference type="ARBA" id="ARBA00023136"/>
    </source>
</evidence>
<keyword evidence="11" id="KW-0175">Coiled coil</keyword>
<evidence type="ECO:0000256" key="3">
    <source>
        <dbReference type="ARBA" id="ARBA00022448"/>
    </source>
</evidence>
<comment type="subunit">
    <text evidence="9 10">F-type ATPases have 2 components, CF(1) - the catalytic core - and CF(0) - the membrane proton channel. CF(1) has five subunits: alpha(3), beta(3), gamma(1), delta(1), epsilon(1). CF(0) has three main subunits: a, b and c.</text>
</comment>
<name>A0ABW8T874_9CLOT</name>
<evidence type="ECO:0000313" key="14">
    <source>
        <dbReference type="EMBL" id="MFL0247897.1"/>
    </source>
</evidence>
<evidence type="ECO:0000256" key="10">
    <source>
        <dbReference type="RuleBase" id="RU003656"/>
    </source>
</evidence>
<dbReference type="NCBIfam" id="TIGR01216">
    <property type="entry name" value="ATP_synt_epsi"/>
    <property type="match status" value="1"/>
</dbReference>
<dbReference type="Gene3D" id="1.20.5.440">
    <property type="entry name" value="ATP synthase delta/epsilon subunit, C-terminal domain"/>
    <property type="match status" value="1"/>
</dbReference>
<organism evidence="14 15">
    <name type="scientific">Candidatus Clostridium stratigraminis</name>
    <dbReference type="NCBI Taxonomy" id="3381661"/>
    <lineage>
        <taxon>Bacteria</taxon>
        <taxon>Bacillati</taxon>
        <taxon>Bacillota</taxon>
        <taxon>Clostridia</taxon>
        <taxon>Eubacteriales</taxon>
        <taxon>Clostridiaceae</taxon>
        <taxon>Clostridium</taxon>
    </lineage>
</organism>
<proteinExistence type="inferred from homology"/>
<protein>
    <recommendedName>
        <fullName evidence="9">ATP synthase epsilon chain</fullName>
    </recommendedName>
    <alternativeName>
        <fullName evidence="9">ATP synthase F1 sector epsilon subunit</fullName>
    </alternativeName>
    <alternativeName>
        <fullName evidence="9">F-ATPase epsilon subunit</fullName>
    </alternativeName>
</protein>
<dbReference type="SUPFAM" id="SSF46604">
    <property type="entry name" value="Epsilon subunit of F1F0-ATP synthase C-terminal domain"/>
    <property type="match status" value="1"/>
</dbReference>
<gene>
    <name evidence="9" type="primary">atpC</name>
    <name evidence="14" type="ORF">ACJDUG_13035</name>
</gene>
<keyword evidence="15" id="KW-1185">Reference proteome</keyword>
<evidence type="ECO:0000313" key="15">
    <source>
        <dbReference type="Proteomes" id="UP001623591"/>
    </source>
</evidence>
<feature type="coiled-coil region" evidence="11">
    <location>
        <begin position="92"/>
        <end position="127"/>
    </location>
</feature>
<evidence type="ECO:0000256" key="8">
    <source>
        <dbReference type="ARBA" id="ARBA00023310"/>
    </source>
</evidence>
<evidence type="ECO:0000259" key="12">
    <source>
        <dbReference type="Pfam" id="PF00401"/>
    </source>
</evidence>
<keyword evidence="8 9" id="KW-0066">ATP synthesis</keyword>
<dbReference type="InterPro" id="IPR020546">
    <property type="entry name" value="ATP_synth_F1_dsu/esu_N"/>
</dbReference>
<dbReference type="PANTHER" id="PTHR13822:SF10">
    <property type="entry name" value="ATP SYNTHASE EPSILON CHAIN, CHLOROPLASTIC"/>
    <property type="match status" value="1"/>
</dbReference>
<dbReference type="Pfam" id="PF02823">
    <property type="entry name" value="ATP-synt_DE_N"/>
    <property type="match status" value="1"/>
</dbReference>
<feature type="domain" description="ATP synthase epsilon subunit C-terminal" evidence="12">
    <location>
        <begin position="89"/>
        <end position="130"/>
    </location>
</feature>
<dbReference type="InterPro" id="IPR036771">
    <property type="entry name" value="ATPsynth_dsu/esu_N"/>
</dbReference>
<evidence type="ECO:0000256" key="2">
    <source>
        <dbReference type="ARBA" id="ARBA00005712"/>
    </source>
</evidence>
<evidence type="ECO:0000256" key="4">
    <source>
        <dbReference type="ARBA" id="ARBA00022475"/>
    </source>
</evidence>
<dbReference type="SUPFAM" id="SSF51344">
    <property type="entry name" value="Epsilon subunit of F1F0-ATP synthase N-terminal domain"/>
    <property type="match status" value="1"/>
</dbReference>
<dbReference type="InterPro" id="IPR036794">
    <property type="entry name" value="ATP_F1_dsu/esu_C_sf"/>
</dbReference>
<dbReference type="NCBIfam" id="NF009984">
    <property type="entry name" value="PRK13450.1"/>
    <property type="match status" value="1"/>
</dbReference>
<evidence type="ECO:0000256" key="7">
    <source>
        <dbReference type="ARBA" id="ARBA00023196"/>
    </source>
</evidence>
<keyword evidence="3 9" id="KW-0813">Transport</keyword>